<protein>
    <submittedName>
        <fullName evidence="6">2-keto-3-deoxy-phosphogluconate aldolase</fullName>
    </submittedName>
</protein>
<reference evidence="6" key="2">
    <citation type="submission" date="2020-09" db="EMBL/GenBank/DDBJ databases">
        <authorList>
            <person name="Sun Q."/>
            <person name="Zhou Y."/>
        </authorList>
    </citation>
    <scope>NUCLEOTIDE SEQUENCE</scope>
    <source>
        <strain evidence="6">CGMCC 4.7308</strain>
    </source>
</reference>
<proteinExistence type="inferred from homology"/>
<dbReference type="EMBL" id="BMNA01000003">
    <property type="protein sequence ID" value="GGL99496.1"/>
    <property type="molecule type" value="Genomic_DNA"/>
</dbReference>
<dbReference type="PANTHER" id="PTHR30246:SF1">
    <property type="entry name" value="2-DEHYDRO-3-DEOXY-6-PHOSPHOGALACTONATE ALDOLASE-RELATED"/>
    <property type="match status" value="1"/>
</dbReference>
<comment type="subunit">
    <text evidence="3">Homotrimer.</text>
</comment>
<evidence type="ECO:0000313" key="7">
    <source>
        <dbReference type="Proteomes" id="UP000655208"/>
    </source>
</evidence>
<keyword evidence="7" id="KW-1185">Reference proteome</keyword>
<dbReference type="AlphaFoldDB" id="A0A917SVD7"/>
<comment type="caution">
    <text evidence="6">The sequence shown here is derived from an EMBL/GenBank/DDBJ whole genome shotgun (WGS) entry which is preliminary data.</text>
</comment>
<dbReference type="Pfam" id="PF01081">
    <property type="entry name" value="Aldolase"/>
    <property type="match status" value="1"/>
</dbReference>
<evidence type="ECO:0000256" key="1">
    <source>
        <dbReference type="ARBA" id="ARBA00004761"/>
    </source>
</evidence>
<organism evidence="6 7">
    <name type="scientific">Nakamurella endophytica</name>
    <dbReference type="NCBI Taxonomy" id="1748367"/>
    <lineage>
        <taxon>Bacteria</taxon>
        <taxon>Bacillati</taxon>
        <taxon>Actinomycetota</taxon>
        <taxon>Actinomycetes</taxon>
        <taxon>Nakamurellales</taxon>
        <taxon>Nakamurellaceae</taxon>
        <taxon>Nakamurella</taxon>
    </lineage>
</organism>
<evidence type="ECO:0000313" key="6">
    <source>
        <dbReference type="EMBL" id="GGL99496.1"/>
    </source>
</evidence>
<keyword evidence="5" id="KW-0119">Carbohydrate metabolism</keyword>
<dbReference type="RefSeq" id="WP_188941288.1">
    <property type="nucleotide sequence ID" value="NZ_BMNA01000003.1"/>
</dbReference>
<evidence type="ECO:0000256" key="3">
    <source>
        <dbReference type="ARBA" id="ARBA00011233"/>
    </source>
</evidence>
<evidence type="ECO:0000256" key="4">
    <source>
        <dbReference type="ARBA" id="ARBA00023239"/>
    </source>
</evidence>
<name>A0A917SVD7_9ACTN</name>
<dbReference type="Gene3D" id="3.20.20.70">
    <property type="entry name" value="Aldolase class I"/>
    <property type="match status" value="1"/>
</dbReference>
<comment type="pathway">
    <text evidence="1">Carbohydrate acid metabolism.</text>
</comment>
<dbReference type="InterPro" id="IPR000887">
    <property type="entry name" value="Aldlse_KDPG_KHG"/>
</dbReference>
<gene>
    <name evidence="6" type="ORF">GCM10011594_19320</name>
</gene>
<dbReference type="InterPro" id="IPR013785">
    <property type="entry name" value="Aldolase_TIM"/>
</dbReference>
<dbReference type="CDD" id="cd00452">
    <property type="entry name" value="KDPG_aldolase"/>
    <property type="match status" value="1"/>
</dbReference>
<comment type="similarity">
    <text evidence="2">Belongs to the KHG/KDPG aldolase family.</text>
</comment>
<dbReference type="PANTHER" id="PTHR30246">
    <property type="entry name" value="2-KETO-3-DEOXY-6-PHOSPHOGLUCONATE ALDOLASE"/>
    <property type="match status" value="1"/>
</dbReference>
<dbReference type="GO" id="GO:0016829">
    <property type="term" value="F:lyase activity"/>
    <property type="evidence" value="ECO:0007669"/>
    <property type="project" value="UniProtKB-KW"/>
</dbReference>
<keyword evidence="4" id="KW-0456">Lyase</keyword>
<sequence length="225" mass="23009">MQALSNGDAAVGTQSLRDALADQWVVPVLRYQAQEVYETAVALHAGGLHLVEITMSTEGVFEVARALVEQGVTVGIGTITDPASVHRAAEVGASFAVSFCNPPGFLRAAMDTGLLAVPGALTPSECFAAQSGGARYVKIFSARIGGPEYIRDLVPVLPGLQFVASGGISTDEAALRPWFHAGAALVAVGRELGTAGTVGTAEVTRRAVGLGGVRDALRAGGSPAR</sequence>
<dbReference type="Proteomes" id="UP000655208">
    <property type="component" value="Unassembled WGS sequence"/>
</dbReference>
<dbReference type="SUPFAM" id="SSF51569">
    <property type="entry name" value="Aldolase"/>
    <property type="match status" value="1"/>
</dbReference>
<evidence type="ECO:0000256" key="5">
    <source>
        <dbReference type="ARBA" id="ARBA00023277"/>
    </source>
</evidence>
<accession>A0A917SVD7</accession>
<evidence type="ECO:0000256" key="2">
    <source>
        <dbReference type="ARBA" id="ARBA00006906"/>
    </source>
</evidence>
<reference evidence="6" key="1">
    <citation type="journal article" date="2014" name="Int. J. Syst. Evol. Microbiol.">
        <title>Complete genome sequence of Corynebacterium casei LMG S-19264T (=DSM 44701T), isolated from a smear-ripened cheese.</title>
        <authorList>
            <consortium name="US DOE Joint Genome Institute (JGI-PGF)"/>
            <person name="Walter F."/>
            <person name="Albersmeier A."/>
            <person name="Kalinowski J."/>
            <person name="Ruckert C."/>
        </authorList>
    </citation>
    <scope>NUCLEOTIDE SEQUENCE</scope>
    <source>
        <strain evidence="6">CGMCC 4.7308</strain>
    </source>
</reference>